<organism evidence="8 9">
    <name type="scientific">Euzebya pacifica</name>
    <dbReference type="NCBI Taxonomy" id="1608957"/>
    <lineage>
        <taxon>Bacteria</taxon>
        <taxon>Bacillati</taxon>
        <taxon>Actinomycetota</taxon>
        <taxon>Nitriliruptoria</taxon>
        <taxon>Euzebyales</taxon>
    </lineage>
</organism>
<feature type="compositionally biased region" description="Basic and acidic residues" evidence="6">
    <location>
        <begin position="450"/>
        <end position="462"/>
    </location>
</feature>
<dbReference type="AlphaFoldDB" id="A0A346Y3G6"/>
<dbReference type="PANTHER" id="PTHR21266">
    <property type="entry name" value="IRON-SULFUR DOMAIN CONTAINING PROTEIN"/>
    <property type="match status" value="1"/>
</dbReference>
<dbReference type="GO" id="GO:0046872">
    <property type="term" value="F:metal ion binding"/>
    <property type="evidence" value="ECO:0007669"/>
    <property type="project" value="UniProtKB-KW"/>
</dbReference>
<dbReference type="SUPFAM" id="SSF50022">
    <property type="entry name" value="ISP domain"/>
    <property type="match status" value="1"/>
</dbReference>
<dbReference type="KEGG" id="euz:DVS28_a4347"/>
<dbReference type="GO" id="GO:0004497">
    <property type="term" value="F:monooxygenase activity"/>
    <property type="evidence" value="ECO:0007669"/>
    <property type="project" value="UniProtKB-ARBA"/>
</dbReference>
<keyword evidence="1" id="KW-0001">2Fe-2S</keyword>
<evidence type="ECO:0000256" key="3">
    <source>
        <dbReference type="ARBA" id="ARBA00023002"/>
    </source>
</evidence>
<dbReference type="Pfam" id="PF00355">
    <property type="entry name" value="Rieske"/>
    <property type="match status" value="1"/>
</dbReference>
<keyword evidence="5" id="KW-0411">Iron-sulfur</keyword>
<proteinExistence type="predicted"/>
<dbReference type="GO" id="GO:0016705">
    <property type="term" value="F:oxidoreductase activity, acting on paired donors, with incorporation or reduction of molecular oxygen"/>
    <property type="evidence" value="ECO:0007669"/>
    <property type="project" value="UniProtKB-ARBA"/>
</dbReference>
<dbReference type="InterPro" id="IPR036922">
    <property type="entry name" value="Rieske_2Fe-2S_sf"/>
</dbReference>
<feature type="region of interest" description="Disordered" evidence="6">
    <location>
        <begin position="1"/>
        <end position="21"/>
    </location>
</feature>
<feature type="region of interest" description="Disordered" evidence="6">
    <location>
        <begin position="450"/>
        <end position="477"/>
    </location>
</feature>
<dbReference type="InterPro" id="IPR017941">
    <property type="entry name" value="Rieske_2Fe-2S"/>
</dbReference>
<dbReference type="EMBL" id="CP031165">
    <property type="protein sequence ID" value="AXV09013.1"/>
    <property type="molecule type" value="Genomic_DNA"/>
</dbReference>
<dbReference type="Gene3D" id="3.90.380.10">
    <property type="entry name" value="Naphthalene 1,2-dioxygenase Alpha Subunit, Chain A, domain 1"/>
    <property type="match status" value="1"/>
</dbReference>
<feature type="compositionally biased region" description="Basic and acidic residues" evidence="6">
    <location>
        <begin position="1"/>
        <end position="16"/>
    </location>
</feature>
<dbReference type="SUPFAM" id="SSF55961">
    <property type="entry name" value="Bet v1-like"/>
    <property type="match status" value="1"/>
</dbReference>
<dbReference type="Proteomes" id="UP000264006">
    <property type="component" value="Chromosome"/>
</dbReference>
<evidence type="ECO:0000256" key="6">
    <source>
        <dbReference type="SAM" id="MobiDB-lite"/>
    </source>
</evidence>
<dbReference type="OrthoDB" id="5243643at2"/>
<keyword evidence="2" id="KW-0479">Metal-binding</keyword>
<gene>
    <name evidence="8" type="ORF">DVS28_a4347</name>
</gene>
<feature type="domain" description="Rieske" evidence="7">
    <location>
        <begin position="122"/>
        <end position="230"/>
    </location>
</feature>
<evidence type="ECO:0000256" key="5">
    <source>
        <dbReference type="ARBA" id="ARBA00023014"/>
    </source>
</evidence>
<keyword evidence="8" id="KW-0808">Transferase</keyword>
<dbReference type="RefSeq" id="WP_114593267.1">
    <property type="nucleotide sequence ID" value="NZ_CP031165.1"/>
</dbReference>
<evidence type="ECO:0000259" key="7">
    <source>
        <dbReference type="PROSITE" id="PS51296"/>
    </source>
</evidence>
<keyword evidence="9" id="KW-1185">Reference proteome</keyword>
<dbReference type="GO" id="GO:0032259">
    <property type="term" value="P:methylation"/>
    <property type="evidence" value="ECO:0007669"/>
    <property type="project" value="UniProtKB-KW"/>
</dbReference>
<sequence length="477" mass="52336">MRTTDLPRDRHPEPRGPRSTGLDAAALAAAVPRIGTVRRMATVAAHQAKELALAGLSHLPGISPLVDRPRTQPLRSGAIAMNRWWRSPYGSAAKPEGLGAIPWDYVEQQQDDIPFLGLREHWYPALPSQDLRHNAAAPVALLGDDLVLFRTADGQAAALENRCPHRGPLLSLGQVGVLQAGTITCRYHGMTFDGDGECVAFLADGPDSPACGKVRTRRYPTEEVGGVIWVWMGDGAPEPLMSHVPRAHDVLDYTHKFIHTVQIPISHLNILDNAVDLTHTGVLHRTCLLFSGQKPSGRLAVTELDRPDGTPSGLHVEYRDDGPQAGQFSIDQIEWYLPNFVYHDHDDLGGGLGAGFFWFVPRDVGSFTGFFILGLKDAPNPFLDRLKRTFFEVMWSRWYPVPGTVSSCLDGGDLPMMASQGRVARWDADDLSRTDGGVVKARRMVQAAHRAEVADRRRRSDGSGHSLPRLQRPLGPA</sequence>
<evidence type="ECO:0000313" key="8">
    <source>
        <dbReference type="EMBL" id="AXV09013.1"/>
    </source>
</evidence>
<reference evidence="8 9" key="1">
    <citation type="submission" date="2018-09" db="EMBL/GenBank/DDBJ databases">
        <title>Complete genome sequence of Euzebya sp. DY32-46 isolated from seawater of Pacific Ocean.</title>
        <authorList>
            <person name="Xu L."/>
            <person name="Wu Y.-H."/>
            <person name="Xu X.-W."/>
        </authorList>
    </citation>
    <scope>NUCLEOTIDE SEQUENCE [LARGE SCALE GENOMIC DNA]</scope>
    <source>
        <strain evidence="8 9">DY32-46</strain>
    </source>
</reference>
<keyword evidence="3" id="KW-0560">Oxidoreductase</keyword>
<accession>A0A346Y3G6</accession>
<name>A0A346Y3G6_9ACTN</name>
<dbReference type="PANTHER" id="PTHR21266:SF60">
    <property type="entry name" value="3-KETOSTEROID-9-ALPHA-MONOOXYGENASE, OXYGENASE COMPONENT"/>
    <property type="match status" value="1"/>
</dbReference>
<dbReference type="Gene3D" id="2.102.10.10">
    <property type="entry name" value="Rieske [2Fe-2S] iron-sulphur domain"/>
    <property type="match status" value="1"/>
</dbReference>
<keyword evidence="8" id="KW-0489">Methyltransferase</keyword>
<dbReference type="GO" id="GO:0051537">
    <property type="term" value="F:2 iron, 2 sulfur cluster binding"/>
    <property type="evidence" value="ECO:0007669"/>
    <property type="project" value="UniProtKB-KW"/>
</dbReference>
<dbReference type="PROSITE" id="PS51296">
    <property type="entry name" value="RIESKE"/>
    <property type="match status" value="1"/>
</dbReference>
<dbReference type="GO" id="GO:0008168">
    <property type="term" value="F:methyltransferase activity"/>
    <property type="evidence" value="ECO:0007669"/>
    <property type="project" value="UniProtKB-KW"/>
</dbReference>
<protein>
    <submittedName>
        <fullName evidence="8">Vanillate O-demethylase oxygenase subunit</fullName>
    </submittedName>
</protein>
<evidence type="ECO:0000256" key="1">
    <source>
        <dbReference type="ARBA" id="ARBA00022714"/>
    </source>
</evidence>
<evidence type="ECO:0000256" key="2">
    <source>
        <dbReference type="ARBA" id="ARBA00022723"/>
    </source>
</evidence>
<evidence type="ECO:0000256" key="4">
    <source>
        <dbReference type="ARBA" id="ARBA00023004"/>
    </source>
</evidence>
<keyword evidence="4" id="KW-0408">Iron</keyword>
<evidence type="ECO:0000313" key="9">
    <source>
        <dbReference type="Proteomes" id="UP000264006"/>
    </source>
</evidence>
<dbReference type="InterPro" id="IPR050584">
    <property type="entry name" value="Cholesterol_7-desaturase"/>
</dbReference>